<evidence type="ECO:0000313" key="3">
    <source>
        <dbReference type="Proteomes" id="UP000578531"/>
    </source>
</evidence>
<proteinExistence type="predicted"/>
<name>A0A8H6FJJ9_9LECA</name>
<feature type="compositionally biased region" description="Polar residues" evidence="1">
    <location>
        <begin position="1"/>
        <end position="23"/>
    </location>
</feature>
<evidence type="ECO:0000256" key="1">
    <source>
        <dbReference type="SAM" id="MobiDB-lite"/>
    </source>
</evidence>
<gene>
    <name evidence="2" type="ORF">HO173_011380</name>
</gene>
<comment type="caution">
    <text evidence="2">The sequence shown here is derived from an EMBL/GenBank/DDBJ whole genome shotgun (WGS) entry which is preliminary data.</text>
</comment>
<accession>A0A8H6FJJ9</accession>
<evidence type="ECO:0000313" key="2">
    <source>
        <dbReference type="EMBL" id="KAF6229733.1"/>
    </source>
</evidence>
<feature type="region of interest" description="Disordered" evidence="1">
    <location>
        <begin position="1"/>
        <end position="25"/>
    </location>
</feature>
<dbReference type="AlphaFoldDB" id="A0A8H6FJJ9"/>
<keyword evidence="3" id="KW-1185">Reference proteome</keyword>
<dbReference type="RefSeq" id="XP_037159925.1">
    <property type="nucleotide sequence ID" value="XM_037313260.1"/>
</dbReference>
<reference evidence="2 3" key="1">
    <citation type="journal article" date="2020" name="Genomics">
        <title>Complete, high-quality genomes from long-read metagenomic sequencing of two wolf lichen thalli reveals enigmatic genome architecture.</title>
        <authorList>
            <person name="McKenzie S.K."/>
            <person name="Walston R.F."/>
            <person name="Allen J.L."/>
        </authorList>
    </citation>
    <scope>NUCLEOTIDE SEQUENCE [LARGE SCALE GENOMIC DNA]</scope>
    <source>
        <strain evidence="2">WasteWater2</strain>
    </source>
</reference>
<dbReference type="Proteomes" id="UP000578531">
    <property type="component" value="Unassembled WGS sequence"/>
</dbReference>
<dbReference type="EMBL" id="JACCJC010000070">
    <property type="protein sequence ID" value="KAF6229733.1"/>
    <property type="molecule type" value="Genomic_DNA"/>
</dbReference>
<sequence length="166" mass="17991">MPIPETSVSNGAGENGETYSYVTTDPEDRRRVLSRSIKANASRSHHSCCFPYKCYPPAGSACGAAGRSDGAATNEFKEPSVSQDCSARGGLDYLRALPARPGNCILFRPSKVMAASPESLANIWRVSILNGHRNVFLITPKGHYTFLRPGEDSTSPFGIFPFLPHK</sequence>
<dbReference type="GeneID" id="59293022"/>
<organism evidence="2 3">
    <name type="scientific">Letharia columbiana</name>
    <dbReference type="NCBI Taxonomy" id="112416"/>
    <lineage>
        <taxon>Eukaryota</taxon>
        <taxon>Fungi</taxon>
        <taxon>Dikarya</taxon>
        <taxon>Ascomycota</taxon>
        <taxon>Pezizomycotina</taxon>
        <taxon>Lecanoromycetes</taxon>
        <taxon>OSLEUM clade</taxon>
        <taxon>Lecanoromycetidae</taxon>
        <taxon>Lecanorales</taxon>
        <taxon>Lecanorineae</taxon>
        <taxon>Parmeliaceae</taxon>
        <taxon>Letharia</taxon>
    </lineage>
</organism>
<protein>
    <submittedName>
        <fullName evidence="2">Uncharacterized protein</fullName>
    </submittedName>
</protein>